<feature type="region of interest" description="Disordered" evidence="1">
    <location>
        <begin position="44"/>
        <end position="317"/>
    </location>
</feature>
<feature type="compositionally biased region" description="Basic and acidic residues" evidence="1">
    <location>
        <begin position="138"/>
        <end position="154"/>
    </location>
</feature>
<name>D5AAC4_PICSI</name>
<feature type="compositionally biased region" description="Basic and acidic residues" evidence="1">
    <location>
        <begin position="243"/>
        <end position="263"/>
    </location>
</feature>
<feature type="compositionally biased region" description="Basic and acidic residues" evidence="1">
    <location>
        <begin position="215"/>
        <end position="229"/>
    </location>
</feature>
<accession>D5AAC4</accession>
<reference evidence="2" key="1">
    <citation type="submission" date="2010-04" db="EMBL/GenBank/DDBJ databases">
        <authorList>
            <person name="Reid K.E."/>
            <person name="Liao N."/>
            <person name="Chan S."/>
            <person name="Docking R."/>
            <person name="Taylor G."/>
            <person name="Moore R."/>
            <person name="Mayo M."/>
            <person name="Munro S."/>
            <person name="King J."/>
            <person name="Yanchuk A."/>
            <person name="Holt R."/>
            <person name="Jones S."/>
            <person name="Marra M."/>
            <person name="Ritland C.E."/>
            <person name="Ritland K."/>
            <person name="Bohlmann J."/>
        </authorList>
    </citation>
    <scope>NUCLEOTIDE SEQUENCE</scope>
    <source>
        <tissue evidence="2">Bud</tissue>
    </source>
</reference>
<evidence type="ECO:0000313" key="2">
    <source>
        <dbReference type="EMBL" id="ADE76493.1"/>
    </source>
</evidence>
<proteinExistence type="evidence at transcript level"/>
<feature type="compositionally biased region" description="Acidic residues" evidence="1">
    <location>
        <begin position="76"/>
        <end position="87"/>
    </location>
</feature>
<feature type="compositionally biased region" description="Basic and acidic residues" evidence="1">
    <location>
        <begin position="46"/>
        <end position="55"/>
    </location>
</feature>
<organism evidence="2">
    <name type="scientific">Picea sitchensis</name>
    <name type="common">Sitka spruce</name>
    <name type="synonym">Pinus sitchensis</name>
    <dbReference type="NCBI Taxonomy" id="3332"/>
    <lineage>
        <taxon>Eukaryota</taxon>
        <taxon>Viridiplantae</taxon>
        <taxon>Streptophyta</taxon>
        <taxon>Embryophyta</taxon>
        <taxon>Tracheophyta</taxon>
        <taxon>Spermatophyta</taxon>
        <taxon>Pinopsida</taxon>
        <taxon>Pinidae</taxon>
        <taxon>Conifers I</taxon>
        <taxon>Pinales</taxon>
        <taxon>Pinaceae</taxon>
        <taxon>Picea</taxon>
    </lineage>
</organism>
<dbReference type="EMBL" id="BT123155">
    <property type="protein sequence ID" value="ADE76493.1"/>
    <property type="molecule type" value="mRNA"/>
</dbReference>
<sequence length="317" mass="35758">MRLVRGSILSSKPCTSSKAARILRRFLFSDAGTDVSVKSFLKRAARSLESKRDAESSSLRKPKRKRLEETTAIPYPEEDTEAEIADLEDGKHRKKNRRKTEVDANEQFSQIAEPQSKVSDKPTKKSRKKHSEEEEGPSEIKAEFDAKPEKKDSDLYDATPIGHNKQRKMLKENAFLTDDVTPSPGMKGLKIGISPQKEDETEQKRKDDRKHKKKGDAVKQYEEKADLESKGIPATQKKSKKLRSPDKFQHQQASEEDKSSSKKSEKHKASVNGVEGVDEPDHSRHSKKKIAGVAAEAGAGEHELHSKKKRRIDNTPR</sequence>
<protein>
    <submittedName>
        <fullName evidence="2">Uncharacterized protein</fullName>
    </submittedName>
</protein>
<evidence type="ECO:0000256" key="1">
    <source>
        <dbReference type="SAM" id="MobiDB-lite"/>
    </source>
</evidence>
<feature type="compositionally biased region" description="Basic and acidic residues" evidence="1">
    <location>
        <begin position="196"/>
        <end position="206"/>
    </location>
</feature>
<dbReference type="AlphaFoldDB" id="D5AAC4"/>
<feature type="compositionally biased region" description="Polar residues" evidence="1">
    <location>
        <begin position="106"/>
        <end position="117"/>
    </location>
</feature>